<dbReference type="InterPro" id="IPR002933">
    <property type="entry name" value="Peptidase_M20"/>
</dbReference>
<dbReference type="Gene3D" id="3.30.70.360">
    <property type="match status" value="1"/>
</dbReference>
<name>A0ABT2HWR9_9MICO</name>
<feature type="domain" description="Peptidase M20 dimerisation" evidence="1">
    <location>
        <begin position="189"/>
        <end position="286"/>
    </location>
</feature>
<dbReference type="Proteomes" id="UP001525379">
    <property type="component" value="Unassembled WGS sequence"/>
</dbReference>
<dbReference type="NCBIfam" id="TIGR01891">
    <property type="entry name" value="amidohydrolases"/>
    <property type="match status" value="1"/>
</dbReference>
<dbReference type="InterPro" id="IPR017439">
    <property type="entry name" value="Amidohydrolase"/>
</dbReference>
<dbReference type="SUPFAM" id="SSF53187">
    <property type="entry name" value="Zn-dependent exopeptidases"/>
    <property type="match status" value="1"/>
</dbReference>
<gene>
    <name evidence="2" type="ORF">M3D15_05415</name>
</gene>
<keyword evidence="3" id="KW-1185">Reference proteome</keyword>
<accession>A0ABT2HWR9</accession>
<reference evidence="2 3" key="1">
    <citation type="submission" date="2022-04" db="EMBL/GenBank/DDBJ databases">
        <title>Human microbiome associated bacterial genomes.</title>
        <authorList>
            <person name="Sandstrom S."/>
            <person name="Salamzade R."/>
            <person name="Kalan L.R."/>
        </authorList>
    </citation>
    <scope>NUCLEOTIDE SEQUENCE [LARGE SCALE GENOMIC DNA]</scope>
    <source>
        <strain evidence="3">p3-SID1799</strain>
    </source>
</reference>
<proteinExistence type="predicted"/>
<evidence type="ECO:0000313" key="3">
    <source>
        <dbReference type="Proteomes" id="UP001525379"/>
    </source>
</evidence>
<dbReference type="RefSeq" id="WP_241179592.1">
    <property type="nucleotide sequence ID" value="NZ_JAFDPW010000001.1"/>
</dbReference>
<sequence>MTLASLEHLAKTWHAALDAELEGARAFRRFIHANPEVSGDELATREHVAERLELPLIPVADTGGFARIGPDSGPSIALRAELDALPVTERTGVEWAADNGAMHACGHDVHMAALTAVLRAARTLDLPFGLVGLFQPREETYPSGAQDMCAAGTLERDDVRHVIGAHVHPSVARGAVSTGAGAVNAASSELRVTVRGQGGHGAYPHQGNDVAHAVAQLVVGLAEVVRRTTNPMQPALISVGSISVGEGAANVLPAEGSVAAMVRSMGDGDDARLEAAVRRYVEHTAESFGVTAEVTWSHGEPVLSNAPELVAMLDARLPSVGLEIAPTMRSLGADDFSFFGQQVPSVMCFVGVDSVSEHPAHSLHDPHFLPDEEAVDRVARTLVCGYLAAAERLAGMTDAE</sequence>
<comment type="caution">
    <text evidence="2">The sequence shown here is derived from an EMBL/GenBank/DDBJ whole genome shotgun (WGS) entry which is preliminary data.</text>
</comment>
<dbReference type="Pfam" id="PF01546">
    <property type="entry name" value="Peptidase_M20"/>
    <property type="match status" value="1"/>
</dbReference>
<dbReference type="SUPFAM" id="SSF55031">
    <property type="entry name" value="Bacterial exopeptidase dimerisation domain"/>
    <property type="match status" value="1"/>
</dbReference>
<dbReference type="PIRSF" id="PIRSF005962">
    <property type="entry name" value="Pept_M20D_amidohydro"/>
    <property type="match status" value="1"/>
</dbReference>
<dbReference type="Pfam" id="PF07687">
    <property type="entry name" value="M20_dimer"/>
    <property type="match status" value="1"/>
</dbReference>
<dbReference type="InterPro" id="IPR036264">
    <property type="entry name" value="Bact_exopeptidase_dim_dom"/>
</dbReference>
<dbReference type="PANTHER" id="PTHR11014:SF63">
    <property type="entry name" value="METALLOPEPTIDASE, PUTATIVE (AFU_ORTHOLOGUE AFUA_6G09600)-RELATED"/>
    <property type="match status" value="1"/>
</dbReference>
<organism evidence="2 3">
    <name type="scientific">Pseudoclavibacter albus</name>
    <dbReference type="NCBI Taxonomy" id="272241"/>
    <lineage>
        <taxon>Bacteria</taxon>
        <taxon>Bacillati</taxon>
        <taxon>Actinomycetota</taxon>
        <taxon>Actinomycetes</taxon>
        <taxon>Micrococcales</taxon>
        <taxon>Microbacteriaceae</taxon>
        <taxon>Pseudoclavibacter</taxon>
    </lineage>
</organism>
<dbReference type="EMBL" id="JALXSQ010000016">
    <property type="protein sequence ID" value="MCT2042772.1"/>
    <property type="molecule type" value="Genomic_DNA"/>
</dbReference>
<dbReference type="Gene3D" id="3.40.630.10">
    <property type="entry name" value="Zn peptidases"/>
    <property type="match status" value="1"/>
</dbReference>
<evidence type="ECO:0000313" key="2">
    <source>
        <dbReference type="EMBL" id="MCT2042772.1"/>
    </source>
</evidence>
<evidence type="ECO:0000259" key="1">
    <source>
        <dbReference type="Pfam" id="PF07687"/>
    </source>
</evidence>
<protein>
    <submittedName>
        <fullName evidence="2">Amidohydrolase</fullName>
    </submittedName>
</protein>
<dbReference type="InterPro" id="IPR011650">
    <property type="entry name" value="Peptidase_M20_dimer"/>
</dbReference>
<dbReference type="PANTHER" id="PTHR11014">
    <property type="entry name" value="PEPTIDASE M20 FAMILY MEMBER"/>
    <property type="match status" value="1"/>
</dbReference>